<dbReference type="InterPro" id="IPR017871">
    <property type="entry name" value="ABC_transporter-like_CS"/>
</dbReference>
<dbReference type="RefSeq" id="WP_123521943.1">
    <property type="nucleotide sequence ID" value="NZ_JBHLWF010000031.1"/>
</dbReference>
<proteinExistence type="inferred from homology"/>
<comment type="caution">
    <text evidence="8">The sequence shown here is derived from an EMBL/GenBank/DDBJ whole genome shotgun (WGS) entry which is preliminary data.</text>
</comment>
<evidence type="ECO:0000313" key="9">
    <source>
        <dbReference type="Proteomes" id="UP000294599"/>
    </source>
</evidence>
<dbReference type="GO" id="GO:0005524">
    <property type="term" value="F:ATP binding"/>
    <property type="evidence" value="ECO:0007669"/>
    <property type="project" value="UniProtKB-KW"/>
</dbReference>
<evidence type="ECO:0000313" key="8">
    <source>
        <dbReference type="EMBL" id="TCS99296.1"/>
    </source>
</evidence>
<comment type="similarity">
    <text evidence="1">Belongs to the ABC transporter superfamily.</text>
</comment>
<reference evidence="8 9" key="1">
    <citation type="submission" date="2019-03" db="EMBL/GenBank/DDBJ databases">
        <title>Genomic Encyclopedia of Type Strains, Phase IV (KMG-IV): sequencing the most valuable type-strain genomes for metagenomic binning, comparative biology and taxonomic classification.</title>
        <authorList>
            <person name="Goeker M."/>
        </authorList>
    </citation>
    <scope>NUCLEOTIDE SEQUENCE [LARGE SCALE GENOMIC DNA]</scope>
    <source>
        <strain evidence="8 9">DSM 21944</strain>
    </source>
</reference>
<dbReference type="OrthoDB" id="5292475at2"/>
<dbReference type="AlphaFoldDB" id="A0A4S3KXI8"/>
<accession>A0A4S3KXI8</accession>
<evidence type="ECO:0000256" key="5">
    <source>
        <dbReference type="ARBA" id="ARBA00022967"/>
    </source>
</evidence>
<gene>
    <name evidence="8" type="ORF">EDC25_106135</name>
</gene>
<dbReference type="PROSITE" id="PS50893">
    <property type="entry name" value="ABC_TRANSPORTER_2"/>
    <property type="match status" value="1"/>
</dbReference>
<dbReference type="GO" id="GO:0016887">
    <property type="term" value="F:ATP hydrolysis activity"/>
    <property type="evidence" value="ECO:0007669"/>
    <property type="project" value="InterPro"/>
</dbReference>
<dbReference type="PROSITE" id="PS00211">
    <property type="entry name" value="ABC_TRANSPORTER_1"/>
    <property type="match status" value="1"/>
</dbReference>
<dbReference type="FunFam" id="3.40.50.300:FF:000134">
    <property type="entry name" value="Iron-enterobactin ABC transporter ATP-binding protein"/>
    <property type="match status" value="1"/>
</dbReference>
<dbReference type="SMART" id="SM00382">
    <property type="entry name" value="AAA"/>
    <property type="match status" value="1"/>
</dbReference>
<keyword evidence="2" id="KW-0813">Transport</keyword>
<keyword evidence="5" id="KW-1278">Translocase</keyword>
<organism evidence="8 9">
    <name type="scientific">Pseudofulvimonas gallinarii</name>
    <dbReference type="NCBI Taxonomy" id="634155"/>
    <lineage>
        <taxon>Bacteria</taxon>
        <taxon>Pseudomonadati</taxon>
        <taxon>Pseudomonadota</taxon>
        <taxon>Gammaproteobacteria</taxon>
        <taxon>Lysobacterales</taxon>
        <taxon>Rhodanobacteraceae</taxon>
        <taxon>Pseudofulvimonas</taxon>
    </lineage>
</organism>
<comment type="function">
    <text evidence="6">Part of the ABC transporter complex HmuTUV involved in hemin import. Responsible for energy coupling to the transport system.</text>
</comment>
<feature type="domain" description="ABC transporter" evidence="7">
    <location>
        <begin position="7"/>
        <end position="242"/>
    </location>
</feature>
<evidence type="ECO:0000256" key="3">
    <source>
        <dbReference type="ARBA" id="ARBA00022741"/>
    </source>
</evidence>
<dbReference type="Proteomes" id="UP000294599">
    <property type="component" value="Unassembled WGS sequence"/>
</dbReference>
<dbReference type="PANTHER" id="PTHR42794:SF1">
    <property type="entry name" value="HEMIN IMPORT ATP-BINDING PROTEIN HMUV"/>
    <property type="match status" value="1"/>
</dbReference>
<evidence type="ECO:0000256" key="6">
    <source>
        <dbReference type="ARBA" id="ARBA00037066"/>
    </source>
</evidence>
<dbReference type="Pfam" id="PF00005">
    <property type="entry name" value="ABC_tran"/>
    <property type="match status" value="1"/>
</dbReference>
<sequence>MSGEPLLRLLELEAGYAGHTVLHGIDLALSRGEVVCLLGPNGSGKTTLLRTLLGLLPPRAGRVELLGVAPARWSRAAFARHVGHVPQAHEVQFAFSAEDIVLMGRASRVGLFSTPSRHDRDMAMQCLATLGVAHLASRVYTTLSGGERQLVLIARALAQEPSILVMDEPTASLDFGNQLRVLEHVDRLRGLGLAVLMSTHQPEHALRVADRVLLLAQGRVLAEGPPEPTLTVANLAALYGVPEAVIGPVWAARPPST</sequence>
<dbReference type="PANTHER" id="PTHR42794">
    <property type="entry name" value="HEMIN IMPORT ATP-BINDING PROTEIN HMUV"/>
    <property type="match status" value="1"/>
</dbReference>
<evidence type="ECO:0000256" key="4">
    <source>
        <dbReference type="ARBA" id="ARBA00022840"/>
    </source>
</evidence>
<keyword evidence="3" id="KW-0547">Nucleotide-binding</keyword>
<dbReference type="Gene3D" id="3.40.50.300">
    <property type="entry name" value="P-loop containing nucleotide triphosphate hydrolases"/>
    <property type="match status" value="1"/>
</dbReference>
<dbReference type="CDD" id="cd03214">
    <property type="entry name" value="ABC_Iron-Siderophores_B12_Hemin"/>
    <property type="match status" value="1"/>
</dbReference>
<dbReference type="InterPro" id="IPR027417">
    <property type="entry name" value="P-loop_NTPase"/>
</dbReference>
<keyword evidence="9" id="KW-1185">Reference proteome</keyword>
<protein>
    <submittedName>
        <fullName evidence="8">Iron complex transport system ATP-binding protein</fullName>
    </submittedName>
</protein>
<dbReference type="EMBL" id="SMAF01000006">
    <property type="protein sequence ID" value="TCS99296.1"/>
    <property type="molecule type" value="Genomic_DNA"/>
</dbReference>
<dbReference type="InterPro" id="IPR003439">
    <property type="entry name" value="ABC_transporter-like_ATP-bd"/>
</dbReference>
<name>A0A4S3KXI8_9GAMM</name>
<dbReference type="SUPFAM" id="SSF52540">
    <property type="entry name" value="P-loop containing nucleoside triphosphate hydrolases"/>
    <property type="match status" value="1"/>
</dbReference>
<evidence type="ECO:0000256" key="1">
    <source>
        <dbReference type="ARBA" id="ARBA00005417"/>
    </source>
</evidence>
<evidence type="ECO:0000259" key="7">
    <source>
        <dbReference type="PROSITE" id="PS50893"/>
    </source>
</evidence>
<keyword evidence="4 8" id="KW-0067">ATP-binding</keyword>
<dbReference type="InterPro" id="IPR003593">
    <property type="entry name" value="AAA+_ATPase"/>
</dbReference>
<evidence type="ECO:0000256" key="2">
    <source>
        <dbReference type="ARBA" id="ARBA00022448"/>
    </source>
</evidence>